<keyword evidence="1" id="KW-0732">Signal</keyword>
<proteinExistence type="predicted"/>
<evidence type="ECO:0000313" key="4">
    <source>
        <dbReference type="Proteomes" id="UP001501102"/>
    </source>
</evidence>
<gene>
    <name evidence="3" type="ORF">GCM10020221_18200</name>
</gene>
<name>A0ABN3WPI8_STRTU</name>
<comment type="caution">
    <text evidence="3">The sequence shown here is derived from an EMBL/GenBank/DDBJ whole genome shotgun (WGS) entry which is preliminary data.</text>
</comment>
<feature type="signal peptide" evidence="1">
    <location>
        <begin position="1"/>
        <end position="21"/>
    </location>
</feature>
<evidence type="ECO:0000259" key="2">
    <source>
        <dbReference type="Pfam" id="PF13400"/>
    </source>
</evidence>
<sequence length="184" mass="18841">MAVAGLLFVAFAVFAVGMAGAARNGAQSAADASALAAAQSYRDQVFAGFLRDAGTADAGRRWLTGRADPPDTACAEADRLAAGNDADDEGCRVTTGPGPATSFEVTVRTRKAVGKSVVPGTEDIHARAVARAVVEPRCSPKPGDAAPLLLVCDDGRQLAVDPQHLDPLLDAKALFAVRLAATDQ</sequence>
<dbReference type="Proteomes" id="UP001501102">
    <property type="component" value="Unassembled WGS sequence"/>
</dbReference>
<feature type="chain" id="PRO_5046180468" evidence="1">
    <location>
        <begin position="22"/>
        <end position="184"/>
    </location>
</feature>
<feature type="domain" description="Putative Flp pilus-assembly TadG-like N-terminal" evidence="2">
    <location>
        <begin position="1"/>
        <end position="39"/>
    </location>
</feature>
<protein>
    <submittedName>
        <fullName evidence="3">Pilus assembly protein TadG-related protein</fullName>
    </submittedName>
</protein>
<dbReference type="EMBL" id="BAAAXZ010000068">
    <property type="protein sequence ID" value="GAA2922389.1"/>
    <property type="molecule type" value="Genomic_DNA"/>
</dbReference>
<dbReference type="RefSeq" id="WP_425585967.1">
    <property type="nucleotide sequence ID" value="NZ_BAAAXZ010000068.1"/>
</dbReference>
<accession>A0ABN3WPI8</accession>
<evidence type="ECO:0000313" key="3">
    <source>
        <dbReference type="EMBL" id="GAA2922389.1"/>
    </source>
</evidence>
<keyword evidence="4" id="KW-1185">Reference proteome</keyword>
<organism evidence="3 4">
    <name type="scientific">Streptomyces thioluteus</name>
    <dbReference type="NCBI Taxonomy" id="66431"/>
    <lineage>
        <taxon>Bacteria</taxon>
        <taxon>Bacillati</taxon>
        <taxon>Actinomycetota</taxon>
        <taxon>Actinomycetes</taxon>
        <taxon>Kitasatosporales</taxon>
        <taxon>Streptomycetaceae</taxon>
        <taxon>Streptomyces</taxon>
    </lineage>
</organism>
<dbReference type="InterPro" id="IPR028087">
    <property type="entry name" value="Tad_N"/>
</dbReference>
<dbReference type="Pfam" id="PF13400">
    <property type="entry name" value="Tad"/>
    <property type="match status" value="1"/>
</dbReference>
<reference evidence="3 4" key="1">
    <citation type="journal article" date="2019" name="Int. J. Syst. Evol. Microbiol.">
        <title>The Global Catalogue of Microorganisms (GCM) 10K type strain sequencing project: providing services to taxonomists for standard genome sequencing and annotation.</title>
        <authorList>
            <consortium name="The Broad Institute Genomics Platform"/>
            <consortium name="The Broad Institute Genome Sequencing Center for Infectious Disease"/>
            <person name="Wu L."/>
            <person name="Ma J."/>
        </authorList>
    </citation>
    <scope>NUCLEOTIDE SEQUENCE [LARGE SCALE GENOMIC DNA]</scope>
    <source>
        <strain evidence="3 4">JCM 4087</strain>
    </source>
</reference>
<evidence type="ECO:0000256" key="1">
    <source>
        <dbReference type="SAM" id="SignalP"/>
    </source>
</evidence>